<comment type="caution">
    <text evidence="1">The sequence shown here is derived from an EMBL/GenBank/DDBJ whole genome shotgun (WGS) entry which is preliminary data.</text>
</comment>
<proteinExistence type="predicted"/>
<evidence type="ECO:0000313" key="1">
    <source>
        <dbReference type="EMBL" id="MEJ8672730.1"/>
    </source>
</evidence>
<accession>A0ABU8UWY1</accession>
<gene>
    <name evidence="1" type="ORF">WKI71_43485</name>
</gene>
<sequence>MEVTLAILMVVGALVPSVAKMMDSIAFRNRAAGEAEVIRAKRGERKGTKRSGGRHG</sequence>
<dbReference type="Proteomes" id="UP001376459">
    <property type="component" value="Unassembled WGS sequence"/>
</dbReference>
<dbReference type="EMBL" id="JBBKAK010000001">
    <property type="protein sequence ID" value="MEJ8672730.1"/>
    <property type="molecule type" value="Genomic_DNA"/>
</dbReference>
<keyword evidence="2" id="KW-1185">Reference proteome</keyword>
<evidence type="ECO:0000313" key="2">
    <source>
        <dbReference type="Proteomes" id="UP001376459"/>
    </source>
</evidence>
<name>A0ABU8UWY1_9ACTN</name>
<protein>
    <submittedName>
        <fullName evidence="1">Uncharacterized protein</fullName>
    </submittedName>
</protein>
<reference evidence="1 2" key="1">
    <citation type="submission" date="2024-03" db="EMBL/GenBank/DDBJ databases">
        <title>Novel Streptomyces species of biotechnological and ecological value are a feature of Machair soil.</title>
        <authorList>
            <person name="Prole J.R."/>
            <person name="Goodfellow M."/>
            <person name="Allenby N."/>
            <person name="Ward A.C."/>
        </authorList>
    </citation>
    <scope>NUCLEOTIDE SEQUENCE [LARGE SCALE GENOMIC DNA]</scope>
    <source>
        <strain evidence="1 2">MS1.AVA.1</strain>
    </source>
</reference>
<organism evidence="1 2">
    <name type="scientific">Streptomyces machairae</name>
    <dbReference type="NCBI Taxonomy" id="3134109"/>
    <lineage>
        <taxon>Bacteria</taxon>
        <taxon>Bacillati</taxon>
        <taxon>Actinomycetota</taxon>
        <taxon>Actinomycetes</taxon>
        <taxon>Kitasatosporales</taxon>
        <taxon>Streptomycetaceae</taxon>
        <taxon>Streptomyces</taxon>
    </lineage>
</organism>